<keyword evidence="2" id="KW-1185">Reference proteome</keyword>
<reference evidence="1" key="2">
    <citation type="journal article" date="2022" name="New Phytol.">
        <title>Evolutionary transition to the ectomycorrhizal habit in the genomes of a hyperdiverse lineage of mushroom-forming fungi.</title>
        <authorList>
            <person name="Looney B."/>
            <person name="Miyauchi S."/>
            <person name="Morin E."/>
            <person name="Drula E."/>
            <person name="Courty P.E."/>
            <person name="Kohler A."/>
            <person name="Kuo A."/>
            <person name="LaButti K."/>
            <person name="Pangilinan J."/>
            <person name="Lipzen A."/>
            <person name="Riley R."/>
            <person name="Andreopoulos W."/>
            <person name="He G."/>
            <person name="Johnson J."/>
            <person name="Nolan M."/>
            <person name="Tritt A."/>
            <person name="Barry K.W."/>
            <person name="Grigoriev I.V."/>
            <person name="Nagy L.G."/>
            <person name="Hibbett D."/>
            <person name="Henrissat B."/>
            <person name="Matheny P.B."/>
            <person name="Labbe J."/>
            <person name="Martin F.M."/>
        </authorList>
    </citation>
    <scope>NUCLEOTIDE SEQUENCE</scope>
    <source>
        <strain evidence="1">HHB10654</strain>
    </source>
</reference>
<dbReference type="Proteomes" id="UP000814140">
    <property type="component" value="Unassembled WGS sequence"/>
</dbReference>
<sequence>MVSNLLALADDVLLKILEYLDFKTLVSFQAIAHAPQTCRKTKVIVTTSVSLQYTIELAACGMLDGSRRGQSLDITERLRQLRLYNAAWRTLRWKKEEEFSRFFGSLPPSLDSNMLITLNVGQSGPPAQYSYYTIPSTLRGVDEQLLDVAMPFPFQLHTLDASQDLLVWLDWPSSRYYLRTISTGDLHPLACNNGIIHTVLDQPQPHYSHVIDIREDLLLETISLLDGIDHIVVDVDGLAEPSSDIFPSFGIQILSFREASSASGRPAGPLSAGPSYFFVFPEVMQQLSAYVSTTATPWRSFDPLARGHFHSDPNDRLLSARVTLPLEEVAQQYRLHIPSNTFLSYLASHPLTEASTSVTVPWSAWGPMGCRATVHPLNIQVTSSEPSVQGMRVLCMHYDGVQQKQTATVLDYHPLRVARALMLERSGSNEVTILRGDTGAGFETTLPCIATDIPLPSGLPHLETRRRGYLCENGVVIMELDGQSMAVKDAWFYTT</sequence>
<comment type="caution">
    <text evidence="1">The sequence shown here is derived from an EMBL/GenBank/DDBJ whole genome shotgun (WGS) entry which is preliminary data.</text>
</comment>
<reference evidence="1" key="1">
    <citation type="submission" date="2021-03" db="EMBL/GenBank/DDBJ databases">
        <authorList>
            <consortium name="DOE Joint Genome Institute"/>
            <person name="Ahrendt S."/>
            <person name="Looney B.P."/>
            <person name="Miyauchi S."/>
            <person name="Morin E."/>
            <person name="Drula E."/>
            <person name="Courty P.E."/>
            <person name="Chicoki N."/>
            <person name="Fauchery L."/>
            <person name="Kohler A."/>
            <person name="Kuo A."/>
            <person name="Labutti K."/>
            <person name="Pangilinan J."/>
            <person name="Lipzen A."/>
            <person name="Riley R."/>
            <person name="Andreopoulos W."/>
            <person name="He G."/>
            <person name="Johnson J."/>
            <person name="Barry K.W."/>
            <person name="Grigoriev I.V."/>
            <person name="Nagy L."/>
            <person name="Hibbett D."/>
            <person name="Henrissat B."/>
            <person name="Matheny P.B."/>
            <person name="Labbe J."/>
            <person name="Martin F."/>
        </authorList>
    </citation>
    <scope>NUCLEOTIDE SEQUENCE</scope>
    <source>
        <strain evidence="1">HHB10654</strain>
    </source>
</reference>
<evidence type="ECO:0000313" key="1">
    <source>
        <dbReference type="EMBL" id="KAI0061470.1"/>
    </source>
</evidence>
<accession>A0ACB8SZX8</accession>
<organism evidence="1 2">
    <name type="scientific">Artomyces pyxidatus</name>
    <dbReference type="NCBI Taxonomy" id="48021"/>
    <lineage>
        <taxon>Eukaryota</taxon>
        <taxon>Fungi</taxon>
        <taxon>Dikarya</taxon>
        <taxon>Basidiomycota</taxon>
        <taxon>Agaricomycotina</taxon>
        <taxon>Agaricomycetes</taxon>
        <taxon>Russulales</taxon>
        <taxon>Auriscalpiaceae</taxon>
        <taxon>Artomyces</taxon>
    </lineage>
</organism>
<evidence type="ECO:0000313" key="2">
    <source>
        <dbReference type="Proteomes" id="UP000814140"/>
    </source>
</evidence>
<protein>
    <submittedName>
        <fullName evidence="1">Uncharacterized protein</fullName>
    </submittedName>
</protein>
<gene>
    <name evidence="1" type="ORF">BV25DRAFT_1916838</name>
</gene>
<name>A0ACB8SZX8_9AGAM</name>
<proteinExistence type="predicted"/>
<dbReference type="EMBL" id="MU277212">
    <property type="protein sequence ID" value="KAI0061470.1"/>
    <property type="molecule type" value="Genomic_DNA"/>
</dbReference>